<reference evidence="2" key="1">
    <citation type="submission" date="2016-10" db="EMBL/GenBank/DDBJ databases">
        <authorList>
            <person name="Varghese N."/>
            <person name="Submissions S."/>
        </authorList>
    </citation>
    <scope>NUCLEOTIDE SEQUENCE [LARGE SCALE GENOMIC DNA]</scope>
    <source>
        <strain evidence="2">Nm10</strain>
    </source>
</reference>
<protein>
    <submittedName>
        <fullName evidence="1">Uncharacterized protein</fullName>
    </submittedName>
</protein>
<gene>
    <name evidence="1" type="ORF">SAMN05216406_11060</name>
</gene>
<proteinExistence type="predicted"/>
<accession>A0A1H2E925</accession>
<sequence length="75" mass="8685">MKIRGGVISELNLLFQRKLIIGIQRTFPHMKFHLEKIEKPEYPSLSGRKLFTRSLAALIDPCGCFIQITRKESIK</sequence>
<dbReference type="KEGG" id="nur:ATY38_12715"/>
<organism evidence="1 2">
    <name type="scientific">Nitrosomonas ureae</name>
    <dbReference type="NCBI Taxonomy" id="44577"/>
    <lineage>
        <taxon>Bacteria</taxon>
        <taxon>Pseudomonadati</taxon>
        <taxon>Pseudomonadota</taxon>
        <taxon>Betaproteobacteria</taxon>
        <taxon>Nitrosomonadales</taxon>
        <taxon>Nitrosomonadaceae</taxon>
        <taxon>Nitrosomonas</taxon>
    </lineage>
</organism>
<name>A0A1H2E925_9PROT</name>
<dbReference type="EMBL" id="FNLN01000010">
    <property type="protein sequence ID" value="SDT91676.1"/>
    <property type="molecule type" value="Genomic_DNA"/>
</dbReference>
<evidence type="ECO:0000313" key="1">
    <source>
        <dbReference type="EMBL" id="SDT91676.1"/>
    </source>
</evidence>
<keyword evidence="2" id="KW-1185">Reference proteome</keyword>
<evidence type="ECO:0000313" key="2">
    <source>
        <dbReference type="Proteomes" id="UP000182882"/>
    </source>
</evidence>
<dbReference type="AlphaFoldDB" id="A0A1H2E925"/>
<dbReference type="Proteomes" id="UP000182882">
    <property type="component" value="Unassembled WGS sequence"/>
</dbReference>